<sequence length="408" mass="44525">MQALQQHAQLHACTARRPRLILASAAVEASPQVSTIKQGERLLRVYHKTSWNQSFVHGSLCGSKWQDFKMERVPSAPGKWMRADIPLPSGAATTPLLEFVLTNRQEAWDKPGNGGNYVVDSTGSWVVRNGGIQRATGKAVMVVSDLDGTMVGDDSATGTFRGWWEEEAVPRGGVLVYNTGRSLESFLKLLLDKKHCLALPDALISAVGTKVYTQDGSGKWAEDMGWSKTLDADWKLEGAREACYRALAEVGKERMHFRPPEEQNAHKVTCGVRADVMGPVQAVVEANLASAGVKANVIVSGHGDWRYMDIVPLRAGKLEALHHVRKMYGFPVEAAVACGDSGNDILMLQGENPAIVVGNAQPDLRKWYDERARAEPQGTGPGGKQRLYLAPKHEALGILEGLAHWGFK</sequence>
<dbReference type="Gene3D" id="3.40.50.1000">
    <property type="entry name" value="HAD superfamily/HAD-like"/>
    <property type="match status" value="1"/>
</dbReference>
<dbReference type="Gene3D" id="3.90.1070.10">
    <property type="match status" value="1"/>
</dbReference>
<dbReference type="InterPro" id="IPR013783">
    <property type="entry name" value="Ig-like_fold"/>
</dbReference>
<name>A0A7S0QZA9_9CHLO</name>
<evidence type="ECO:0000313" key="3">
    <source>
        <dbReference type="EMBL" id="CAD8662340.1"/>
    </source>
</evidence>
<evidence type="ECO:0000256" key="1">
    <source>
        <dbReference type="ARBA" id="ARBA00022801"/>
    </source>
</evidence>
<organism evidence="3">
    <name type="scientific">Chlamydomonas leiostraca</name>
    <dbReference type="NCBI Taxonomy" id="1034604"/>
    <lineage>
        <taxon>Eukaryota</taxon>
        <taxon>Viridiplantae</taxon>
        <taxon>Chlorophyta</taxon>
        <taxon>core chlorophytes</taxon>
        <taxon>Chlorophyceae</taxon>
        <taxon>CS clade</taxon>
        <taxon>Chlamydomonadales</taxon>
        <taxon>Chlamydomonadaceae</taxon>
        <taxon>Chlamydomonas</taxon>
    </lineage>
</organism>
<evidence type="ECO:0000259" key="2">
    <source>
        <dbReference type="Pfam" id="PF05116"/>
    </source>
</evidence>
<dbReference type="SFLD" id="SFLDS00003">
    <property type="entry name" value="Haloacid_Dehalogenase"/>
    <property type="match status" value="1"/>
</dbReference>
<dbReference type="Gene3D" id="2.60.40.10">
    <property type="entry name" value="Immunoglobulins"/>
    <property type="match status" value="1"/>
</dbReference>
<dbReference type="SFLD" id="SFLDG01140">
    <property type="entry name" value="C2.B:_Phosphomannomutase_and_P"/>
    <property type="match status" value="1"/>
</dbReference>
<dbReference type="InterPro" id="IPR023214">
    <property type="entry name" value="HAD_sf"/>
</dbReference>
<keyword evidence="1" id="KW-0378">Hydrolase</keyword>
<proteinExistence type="predicted"/>
<dbReference type="AlphaFoldDB" id="A0A7S0QZA9"/>
<dbReference type="InterPro" id="IPR006380">
    <property type="entry name" value="SPP-like_dom"/>
</dbReference>
<reference evidence="3" key="1">
    <citation type="submission" date="2021-01" db="EMBL/GenBank/DDBJ databases">
        <authorList>
            <person name="Corre E."/>
            <person name="Pelletier E."/>
            <person name="Niang G."/>
            <person name="Scheremetjew M."/>
            <person name="Finn R."/>
            <person name="Kale V."/>
            <person name="Holt S."/>
            <person name="Cochrane G."/>
            <person name="Meng A."/>
            <person name="Brown T."/>
            <person name="Cohen L."/>
        </authorList>
    </citation>
    <scope>NUCLEOTIDE SEQUENCE</scope>
    <source>
        <strain evidence="3">SAG 11-49</strain>
    </source>
</reference>
<dbReference type="GO" id="GO:0016787">
    <property type="term" value="F:hydrolase activity"/>
    <property type="evidence" value="ECO:0007669"/>
    <property type="project" value="UniProtKB-KW"/>
</dbReference>
<accession>A0A7S0QZA9</accession>
<dbReference type="InterPro" id="IPR036412">
    <property type="entry name" value="HAD-like_sf"/>
</dbReference>
<dbReference type="Pfam" id="PF05116">
    <property type="entry name" value="S6PP"/>
    <property type="match status" value="1"/>
</dbReference>
<feature type="domain" description="Sucrose phosphatase-like" evidence="2">
    <location>
        <begin position="140"/>
        <end position="406"/>
    </location>
</feature>
<gene>
    <name evidence="3" type="ORF">CLEI1391_LOCUS255</name>
</gene>
<dbReference type="SFLD" id="SFLDG01141">
    <property type="entry name" value="C2.B.1:_Sucrose_Phosphatase_Li"/>
    <property type="match status" value="1"/>
</dbReference>
<dbReference type="InterPro" id="IPR051518">
    <property type="entry name" value="Sucrose_Phosphatase"/>
</dbReference>
<dbReference type="PANTHER" id="PTHR46521">
    <property type="entry name" value="SUCROSE-PHOSPHATASE 2-RELATED"/>
    <property type="match status" value="1"/>
</dbReference>
<dbReference type="EMBL" id="HBFB01000501">
    <property type="protein sequence ID" value="CAD8662340.1"/>
    <property type="molecule type" value="Transcribed_RNA"/>
</dbReference>
<dbReference type="SUPFAM" id="SSF56784">
    <property type="entry name" value="HAD-like"/>
    <property type="match status" value="1"/>
</dbReference>
<protein>
    <recommendedName>
        <fullName evidence="2">Sucrose phosphatase-like domain-containing protein</fullName>
    </recommendedName>
</protein>
<dbReference type="PANTHER" id="PTHR46521:SF4">
    <property type="entry name" value="SUCROSE-PHOSPHATASE 2-RELATED"/>
    <property type="match status" value="1"/>
</dbReference>